<dbReference type="EMBL" id="VLKG01000004">
    <property type="protein sequence ID" value="TWH75963.1"/>
    <property type="molecule type" value="Genomic_DNA"/>
</dbReference>
<dbReference type="Proteomes" id="UP000319627">
    <property type="component" value="Unassembled WGS sequence"/>
</dbReference>
<reference evidence="2 3" key="1">
    <citation type="submission" date="2019-07" db="EMBL/GenBank/DDBJ databases">
        <title>Genomic Encyclopedia of Type Strains, Phase I: the one thousand microbial genomes (KMG-I) project.</title>
        <authorList>
            <person name="Kyrpides N."/>
        </authorList>
    </citation>
    <scope>NUCLEOTIDE SEQUENCE [LARGE SCALE GENOMIC DNA]</scope>
    <source>
        <strain evidence="2 3">DSM 375</strain>
    </source>
</reference>
<organism evidence="2 3">
    <name type="scientific">Azomonas agilis</name>
    <dbReference type="NCBI Taxonomy" id="116849"/>
    <lineage>
        <taxon>Bacteria</taxon>
        <taxon>Pseudomonadati</taxon>
        <taxon>Pseudomonadota</taxon>
        <taxon>Gammaproteobacteria</taxon>
        <taxon>Pseudomonadales</taxon>
        <taxon>Pseudomonadaceae</taxon>
        <taxon>Azomonas</taxon>
    </lineage>
</organism>
<keyword evidence="3" id="KW-1185">Reference proteome</keyword>
<dbReference type="Gene3D" id="3.40.50.1980">
    <property type="entry name" value="Nitrogenase molybdenum iron protein domain"/>
    <property type="match status" value="2"/>
</dbReference>
<evidence type="ECO:0000313" key="3">
    <source>
        <dbReference type="Proteomes" id="UP000319627"/>
    </source>
</evidence>
<dbReference type="InterPro" id="IPR002491">
    <property type="entry name" value="ABC_transptr_periplasmic_BD"/>
</dbReference>
<dbReference type="SUPFAM" id="SSF53807">
    <property type="entry name" value="Helical backbone' metal receptor"/>
    <property type="match status" value="1"/>
</dbReference>
<evidence type="ECO:0000259" key="1">
    <source>
        <dbReference type="PROSITE" id="PS50983"/>
    </source>
</evidence>
<dbReference type="Pfam" id="PF01497">
    <property type="entry name" value="Peripla_BP_2"/>
    <property type="match status" value="1"/>
</dbReference>
<dbReference type="PROSITE" id="PS50983">
    <property type="entry name" value="FE_B12_PBP"/>
    <property type="match status" value="1"/>
</dbReference>
<dbReference type="InterPro" id="IPR050902">
    <property type="entry name" value="ABC_Transporter_SBP"/>
</dbReference>
<accession>A0A562IYM5</accession>
<dbReference type="PANTHER" id="PTHR30535:SF34">
    <property type="entry name" value="MOLYBDATE-BINDING PROTEIN MOLA"/>
    <property type="match status" value="1"/>
</dbReference>
<name>A0A562IYM5_9GAMM</name>
<dbReference type="AlphaFoldDB" id="A0A562IYM5"/>
<protein>
    <submittedName>
        <fullName evidence="2">Iron complex transport system substrate-binding protein</fullName>
    </submittedName>
</protein>
<sequence>MLRLFVFWLTWIPLTQANEPLPHVMSTNLCADILLLSLADPKQIISISKLSQRATHSSFAFQAKRFPANSSSAEEVIAAHPELVLASRSWKGRHQAHLMTREGIQVIHVPFPKDWSGILDGTKHLGTALKRGDTANHLVADVKTRLEHLKAKTANKSISALYLRTNGGTAGSTTHIDAVFRAAGLTNQQADSGRSGWGRLALEEVIARPPELIVSAPLVRDTAYARTRFSRHPSLQALTKTVPVVQLTHNDWGCANWTLIQAAEELAAARQKLLPEQHP</sequence>
<dbReference type="PANTHER" id="PTHR30535">
    <property type="entry name" value="VITAMIN B12-BINDING PROTEIN"/>
    <property type="match status" value="1"/>
</dbReference>
<dbReference type="GO" id="GO:0071281">
    <property type="term" value="P:cellular response to iron ion"/>
    <property type="evidence" value="ECO:0007669"/>
    <property type="project" value="TreeGrafter"/>
</dbReference>
<proteinExistence type="predicted"/>
<evidence type="ECO:0000313" key="2">
    <source>
        <dbReference type="EMBL" id="TWH75963.1"/>
    </source>
</evidence>
<dbReference type="OrthoDB" id="6869405at2"/>
<dbReference type="RefSeq" id="WP_144571188.1">
    <property type="nucleotide sequence ID" value="NZ_VLKG01000004.1"/>
</dbReference>
<comment type="caution">
    <text evidence="2">The sequence shown here is derived from an EMBL/GenBank/DDBJ whole genome shotgun (WGS) entry which is preliminary data.</text>
</comment>
<gene>
    <name evidence="2" type="ORF">LX59_01473</name>
</gene>
<feature type="domain" description="Fe/B12 periplasmic-binding" evidence="1">
    <location>
        <begin position="23"/>
        <end position="277"/>
    </location>
</feature>